<dbReference type="GO" id="GO:0005576">
    <property type="term" value="C:extracellular region"/>
    <property type="evidence" value="ECO:0007669"/>
    <property type="project" value="UniProtKB-SubCell"/>
</dbReference>
<dbReference type="InterPro" id="IPR007084">
    <property type="entry name" value="BRICHOS_dom"/>
</dbReference>
<dbReference type="Proteomes" id="UP000694850">
    <property type="component" value="Unplaced"/>
</dbReference>
<evidence type="ECO:0000313" key="9">
    <source>
        <dbReference type="Proteomes" id="UP000694850"/>
    </source>
</evidence>
<dbReference type="PANTHER" id="PTHR16483">
    <property type="entry name" value="GASTROKINE 1"/>
    <property type="match status" value="1"/>
</dbReference>
<gene>
    <name evidence="10" type="primary">LOC103196403</name>
</gene>
<organism evidence="9 10">
    <name type="scientific">Orycteropus afer afer</name>
    <dbReference type="NCBI Taxonomy" id="1230840"/>
    <lineage>
        <taxon>Eukaryota</taxon>
        <taxon>Metazoa</taxon>
        <taxon>Chordata</taxon>
        <taxon>Craniata</taxon>
        <taxon>Vertebrata</taxon>
        <taxon>Euteleostomi</taxon>
        <taxon>Mammalia</taxon>
        <taxon>Eutheria</taxon>
        <taxon>Afrotheria</taxon>
        <taxon>Tubulidentata</taxon>
        <taxon>Orycteropodidae</taxon>
        <taxon>Orycteropus</taxon>
    </lineage>
</organism>
<comment type="similarity">
    <text evidence="5">Belongs to the gastrokine family.</text>
</comment>
<comment type="subcellular location">
    <subcellularLocation>
        <location evidence="1">Secreted</location>
    </subcellularLocation>
</comment>
<dbReference type="GeneID" id="103196403"/>
<evidence type="ECO:0000256" key="2">
    <source>
        <dbReference type="ARBA" id="ARBA00022525"/>
    </source>
</evidence>
<name>A0A8B6ZRI7_ORYAF</name>
<dbReference type="OrthoDB" id="9445110at2759"/>
<feature type="chain" id="PRO_5034294307" description="Gastrokine-3" evidence="7">
    <location>
        <begin position="25"/>
        <end position="185"/>
    </location>
</feature>
<sequence>MGNVGQQMIVFSMVMIFLLTPSFALMNTTDSRVLDGSIGTQIIHVNAFRGMVSIRDNNVLSEWDGIVDYKNALLAIKLFSKMACVLAKMDQAAFPTLEDIIRALDQQVLKQYSSTHGLTYTVLPSRVKNLAQYGMPIKDMCRAVPTYFVQQQKEGMALAIDPDSCFKIQLLSFMGLAICGEIPGL</sequence>
<feature type="domain" description="BRICHOS" evidence="8">
    <location>
        <begin position="57"/>
        <end position="149"/>
    </location>
</feature>
<keyword evidence="4" id="KW-1015">Disulfide bond</keyword>
<dbReference type="FunFam" id="3.30.390.150:FF:000005">
    <property type="entry name" value="Gastrokine-3"/>
    <property type="match status" value="1"/>
</dbReference>
<evidence type="ECO:0000259" key="8">
    <source>
        <dbReference type="PROSITE" id="PS50869"/>
    </source>
</evidence>
<dbReference type="PROSITE" id="PS50869">
    <property type="entry name" value="BRICHOS"/>
    <property type="match status" value="1"/>
</dbReference>
<accession>A0A8B6ZRI7</accession>
<dbReference type="Pfam" id="PF04089">
    <property type="entry name" value="BRICHOS"/>
    <property type="match status" value="1"/>
</dbReference>
<evidence type="ECO:0000256" key="6">
    <source>
        <dbReference type="ARBA" id="ARBA00070178"/>
    </source>
</evidence>
<keyword evidence="3 7" id="KW-0732">Signal</keyword>
<evidence type="ECO:0000256" key="3">
    <source>
        <dbReference type="ARBA" id="ARBA00022729"/>
    </source>
</evidence>
<evidence type="ECO:0000313" key="10">
    <source>
        <dbReference type="RefSeq" id="XP_007938330.1"/>
    </source>
</evidence>
<protein>
    <recommendedName>
        <fullName evidence="6">Gastrokine-3</fullName>
    </recommendedName>
</protein>
<evidence type="ECO:0000256" key="4">
    <source>
        <dbReference type="ARBA" id="ARBA00023157"/>
    </source>
</evidence>
<dbReference type="InterPro" id="IPR051772">
    <property type="entry name" value="Gastrokine"/>
</dbReference>
<evidence type="ECO:0000256" key="7">
    <source>
        <dbReference type="SAM" id="SignalP"/>
    </source>
</evidence>
<feature type="signal peptide" evidence="7">
    <location>
        <begin position="1"/>
        <end position="24"/>
    </location>
</feature>
<dbReference type="RefSeq" id="XP_007938330.1">
    <property type="nucleotide sequence ID" value="XM_007940139.1"/>
</dbReference>
<reference evidence="10" key="1">
    <citation type="submission" date="2025-08" db="UniProtKB">
        <authorList>
            <consortium name="RefSeq"/>
        </authorList>
    </citation>
    <scope>IDENTIFICATION</scope>
</reference>
<evidence type="ECO:0000256" key="5">
    <source>
        <dbReference type="ARBA" id="ARBA00061085"/>
    </source>
</evidence>
<dbReference type="AlphaFoldDB" id="A0A8B6ZRI7"/>
<dbReference type="SMART" id="SM01039">
    <property type="entry name" value="BRICHOS"/>
    <property type="match status" value="1"/>
</dbReference>
<keyword evidence="2" id="KW-0964">Secreted</keyword>
<proteinExistence type="inferred from homology"/>
<dbReference type="Gene3D" id="3.30.390.150">
    <property type="match status" value="1"/>
</dbReference>
<evidence type="ECO:0000256" key="1">
    <source>
        <dbReference type="ARBA" id="ARBA00004613"/>
    </source>
</evidence>
<keyword evidence="9" id="KW-1185">Reference proteome</keyword>